<dbReference type="PANTHER" id="PTHR30136:SF24">
    <property type="entry name" value="HTH-TYPE TRANSCRIPTIONAL REPRESSOR ALLR"/>
    <property type="match status" value="1"/>
</dbReference>
<sequence>TGGAATTGARAAVNGAAAEGTRSRGAGALASGLDILETLAGSAEGMGVTALARAVGQDKGNAHRLLRMLEERGYVEQDPKTRAYRASVQLVSLAGQLLRDLDVVVVAQRTMRELSDRTGEAVHLARRTKFGGVYVAQERQGGGRVTVETEIGAQPVIHATATGKALYCLATAEELARVAPPPLRGFTIRTLTSVPALMADLERVRERGYAVDDEELNLDVRCVAAPIFDLYGAPVASIGVSGPAARVGLSQVGELGEQVRAAAVRITEEMGGHVPVTFGVRPTPPTEVHE</sequence>
<protein>
    <recommendedName>
        <fullName evidence="6">Glycerol operon regulatory protein</fullName>
    </recommendedName>
</protein>
<dbReference type="Gene3D" id="3.30.450.40">
    <property type="match status" value="1"/>
</dbReference>
<dbReference type="GO" id="GO:0006071">
    <property type="term" value="P:glycerol metabolic process"/>
    <property type="evidence" value="ECO:0007669"/>
    <property type="project" value="UniProtKB-KW"/>
</dbReference>
<dbReference type="SUPFAM" id="SSF55781">
    <property type="entry name" value="GAF domain-like"/>
    <property type="match status" value="1"/>
</dbReference>
<dbReference type="InterPro" id="IPR036390">
    <property type="entry name" value="WH_DNA-bd_sf"/>
</dbReference>
<evidence type="ECO:0000256" key="3">
    <source>
        <dbReference type="ARBA" id="ARBA00023125"/>
    </source>
</evidence>
<dbReference type="EMBL" id="QURH01000724">
    <property type="protein sequence ID" value="RFU38707.1"/>
    <property type="molecule type" value="Genomic_DNA"/>
</dbReference>
<dbReference type="InterPro" id="IPR050707">
    <property type="entry name" value="HTH_MetabolicPath_Reg"/>
</dbReference>
<organism evidence="9 10">
    <name type="scientific">Actinomadura logoneensis</name>
    <dbReference type="NCBI Taxonomy" id="2293572"/>
    <lineage>
        <taxon>Bacteria</taxon>
        <taxon>Bacillati</taxon>
        <taxon>Actinomycetota</taxon>
        <taxon>Actinomycetes</taxon>
        <taxon>Streptosporangiales</taxon>
        <taxon>Thermomonosporaceae</taxon>
        <taxon>Actinomadura</taxon>
    </lineage>
</organism>
<dbReference type="SMART" id="SM00346">
    <property type="entry name" value="HTH_ICLR"/>
    <property type="match status" value="1"/>
</dbReference>
<evidence type="ECO:0000313" key="9">
    <source>
        <dbReference type="EMBL" id="RFU38707.1"/>
    </source>
</evidence>
<dbReference type="Proteomes" id="UP000261811">
    <property type="component" value="Unassembled WGS sequence"/>
</dbReference>
<feature type="non-terminal residue" evidence="9">
    <location>
        <position position="1"/>
    </location>
</feature>
<evidence type="ECO:0000259" key="7">
    <source>
        <dbReference type="PROSITE" id="PS51077"/>
    </source>
</evidence>
<evidence type="ECO:0000256" key="6">
    <source>
        <dbReference type="ARBA" id="ARBA00070406"/>
    </source>
</evidence>
<dbReference type="GO" id="GO:0003700">
    <property type="term" value="F:DNA-binding transcription factor activity"/>
    <property type="evidence" value="ECO:0007669"/>
    <property type="project" value="TreeGrafter"/>
</dbReference>
<evidence type="ECO:0000256" key="5">
    <source>
        <dbReference type="ARBA" id="ARBA00058938"/>
    </source>
</evidence>
<dbReference type="GO" id="GO:0003677">
    <property type="term" value="F:DNA binding"/>
    <property type="evidence" value="ECO:0007669"/>
    <property type="project" value="UniProtKB-KW"/>
</dbReference>
<dbReference type="GO" id="GO:0045892">
    <property type="term" value="P:negative regulation of DNA-templated transcription"/>
    <property type="evidence" value="ECO:0007669"/>
    <property type="project" value="TreeGrafter"/>
</dbReference>
<dbReference type="PROSITE" id="PS51078">
    <property type="entry name" value="ICLR_ED"/>
    <property type="match status" value="1"/>
</dbReference>
<dbReference type="CDD" id="cd00090">
    <property type="entry name" value="HTH_ARSR"/>
    <property type="match status" value="1"/>
</dbReference>
<dbReference type="AlphaFoldDB" id="A0A372JFC8"/>
<proteinExistence type="predicted"/>
<dbReference type="FunFam" id="1.10.10.10:FF:000056">
    <property type="entry name" value="IclR family transcriptional regulator"/>
    <property type="match status" value="1"/>
</dbReference>
<keyword evidence="10" id="KW-1185">Reference proteome</keyword>
<comment type="function">
    <text evidence="5">May be an activator protein for the gylABX operon.</text>
</comment>
<dbReference type="SUPFAM" id="SSF46785">
    <property type="entry name" value="Winged helix' DNA-binding domain"/>
    <property type="match status" value="1"/>
</dbReference>
<feature type="domain" description="IclR-ED" evidence="8">
    <location>
        <begin position="89"/>
        <end position="272"/>
    </location>
</feature>
<dbReference type="InterPro" id="IPR029016">
    <property type="entry name" value="GAF-like_dom_sf"/>
</dbReference>
<reference evidence="9 10" key="1">
    <citation type="submission" date="2018-08" db="EMBL/GenBank/DDBJ databases">
        <title>Actinomadura jelena sp. nov., a novel Actinomycete isolated from soil in Chad.</title>
        <authorList>
            <person name="Shi L."/>
        </authorList>
    </citation>
    <scope>NUCLEOTIDE SEQUENCE [LARGE SCALE GENOMIC DNA]</scope>
    <source>
        <strain evidence="9 10">NEAU-G17</strain>
    </source>
</reference>
<feature type="domain" description="HTH iclR-type" evidence="7">
    <location>
        <begin position="26"/>
        <end position="88"/>
    </location>
</feature>
<keyword evidence="4" id="KW-0804">Transcription</keyword>
<keyword evidence="3" id="KW-0238">DNA-binding</keyword>
<name>A0A372JFC8_9ACTN</name>
<dbReference type="Pfam" id="PF01614">
    <property type="entry name" value="IclR_C"/>
    <property type="match status" value="1"/>
</dbReference>
<evidence type="ECO:0000256" key="4">
    <source>
        <dbReference type="ARBA" id="ARBA00023163"/>
    </source>
</evidence>
<dbReference type="OrthoDB" id="3730822at2"/>
<keyword evidence="2" id="KW-0805">Transcription regulation</keyword>
<dbReference type="RefSeq" id="WP_147341394.1">
    <property type="nucleotide sequence ID" value="NZ_QURH01000724.1"/>
</dbReference>
<dbReference type="PROSITE" id="PS51077">
    <property type="entry name" value="HTH_ICLR"/>
    <property type="match status" value="1"/>
</dbReference>
<dbReference type="Gene3D" id="1.10.10.10">
    <property type="entry name" value="Winged helix-like DNA-binding domain superfamily/Winged helix DNA-binding domain"/>
    <property type="match status" value="1"/>
</dbReference>
<evidence type="ECO:0000256" key="2">
    <source>
        <dbReference type="ARBA" id="ARBA00023015"/>
    </source>
</evidence>
<dbReference type="InterPro" id="IPR011991">
    <property type="entry name" value="ArsR-like_HTH"/>
</dbReference>
<dbReference type="PANTHER" id="PTHR30136">
    <property type="entry name" value="HELIX-TURN-HELIX TRANSCRIPTIONAL REGULATOR, ICLR FAMILY"/>
    <property type="match status" value="1"/>
</dbReference>
<keyword evidence="1" id="KW-0319">Glycerol metabolism</keyword>
<accession>A0A372JFC8</accession>
<dbReference type="Pfam" id="PF09339">
    <property type="entry name" value="HTH_IclR"/>
    <property type="match status" value="1"/>
</dbReference>
<dbReference type="InterPro" id="IPR005471">
    <property type="entry name" value="Tscrpt_reg_IclR_N"/>
</dbReference>
<gene>
    <name evidence="9" type="ORF">DZF91_26245</name>
</gene>
<evidence type="ECO:0000259" key="8">
    <source>
        <dbReference type="PROSITE" id="PS51078"/>
    </source>
</evidence>
<comment type="caution">
    <text evidence="9">The sequence shown here is derived from an EMBL/GenBank/DDBJ whole genome shotgun (WGS) entry which is preliminary data.</text>
</comment>
<dbReference type="InterPro" id="IPR036388">
    <property type="entry name" value="WH-like_DNA-bd_sf"/>
</dbReference>
<dbReference type="InterPro" id="IPR014757">
    <property type="entry name" value="Tscrpt_reg_IclR_C"/>
</dbReference>
<evidence type="ECO:0000313" key="10">
    <source>
        <dbReference type="Proteomes" id="UP000261811"/>
    </source>
</evidence>
<evidence type="ECO:0000256" key="1">
    <source>
        <dbReference type="ARBA" id="ARBA00022798"/>
    </source>
</evidence>